<dbReference type="Proteomes" id="UP000317243">
    <property type="component" value="Unassembled WGS sequence"/>
</dbReference>
<protein>
    <submittedName>
        <fullName evidence="2">Uncharacterized protein</fullName>
    </submittedName>
</protein>
<keyword evidence="1" id="KW-0812">Transmembrane</keyword>
<organism evidence="2 3">
    <name type="scientific">Thalassoglobus neptunius</name>
    <dbReference type="NCBI Taxonomy" id="1938619"/>
    <lineage>
        <taxon>Bacteria</taxon>
        <taxon>Pseudomonadati</taxon>
        <taxon>Planctomycetota</taxon>
        <taxon>Planctomycetia</taxon>
        <taxon>Planctomycetales</taxon>
        <taxon>Planctomycetaceae</taxon>
        <taxon>Thalassoglobus</taxon>
    </lineage>
</organism>
<evidence type="ECO:0000256" key="1">
    <source>
        <dbReference type="SAM" id="Phobius"/>
    </source>
</evidence>
<name>A0A5C5WIE6_9PLAN</name>
<keyword evidence="1" id="KW-1133">Transmembrane helix</keyword>
<proteinExistence type="predicted"/>
<evidence type="ECO:0000313" key="3">
    <source>
        <dbReference type="Proteomes" id="UP000317243"/>
    </source>
</evidence>
<reference evidence="2 3" key="1">
    <citation type="submission" date="2019-02" db="EMBL/GenBank/DDBJ databases">
        <title>Deep-cultivation of Planctomycetes and their phenomic and genomic characterization uncovers novel biology.</title>
        <authorList>
            <person name="Wiegand S."/>
            <person name="Jogler M."/>
            <person name="Boedeker C."/>
            <person name="Pinto D."/>
            <person name="Vollmers J."/>
            <person name="Rivas-Marin E."/>
            <person name="Kohn T."/>
            <person name="Peeters S.H."/>
            <person name="Heuer A."/>
            <person name="Rast P."/>
            <person name="Oberbeckmann S."/>
            <person name="Bunk B."/>
            <person name="Jeske O."/>
            <person name="Meyerdierks A."/>
            <person name="Storesund J.E."/>
            <person name="Kallscheuer N."/>
            <person name="Luecker S."/>
            <person name="Lage O.M."/>
            <person name="Pohl T."/>
            <person name="Merkel B.J."/>
            <person name="Hornburger P."/>
            <person name="Mueller R.-W."/>
            <person name="Bruemmer F."/>
            <person name="Labrenz M."/>
            <person name="Spormann A.M."/>
            <person name="Op Den Camp H."/>
            <person name="Overmann J."/>
            <person name="Amann R."/>
            <person name="Jetten M.S.M."/>
            <person name="Mascher T."/>
            <person name="Medema M.H."/>
            <person name="Devos D.P."/>
            <person name="Kaster A.-K."/>
            <person name="Ovreas L."/>
            <person name="Rohde M."/>
            <person name="Galperin M.Y."/>
            <person name="Jogler C."/>
        </authorList>
    </citation>
    <scope>NUCLEOTIDE SEQUENCE [LARGE SCALE GENOMIC DNA]</scope>
    <source>
        <strain evidence="2 3">KOR42</strain>
    </source>
</reference>
<sequence>MTSEHESTDEVKRDRLTFYPVIVVSAIFCISIFIVIAATFGDQLNPANRWINRNANSVLIIETVVLVIVTLGAMTIDRVRTLKKLSQTKSSSPVAQESSDVD</sequence>
<keyword evidence="1" id="KW-0472">Membrane</keyword>
<comment type="caution">
    <text evidence="2">The sequence shown here is derived from an EMBL/GenBank/DDBJ whole genome shotgun (WGS) entry which is preliminary data.</text>
</comment>
<keyword evidence="3" id="KW-1185">Reference proteome</keyword>
<gene>
    <name evidence="2" type="ORF">KOR42_38510</name>
</gene>
<feature type="transmembrane region" description="Helical" evidence="1">
    <location>
        <begin position="16"/>
        <end position="38"/>
    </location>
</feature>
<accession>A0A5C5WIE6</accession>
<evidence type="ECO:0000313" key="2">
    <source>
        <dbReference type="EMBL" id="TWT49899.1"/>
    </source>
</evidence>
<feature type="transmembrane region" description="Helical" evidence="1">
    <location>
        <begin position="58"/>
        <end position="76"/>
    </location>
</feature>
<dbReference type="AlphaFoldDB" id="A0A5C5WIE6"/>
<dbReference type="EMBL" id="SIHI01000017">
    <property type="protein sequence ID" value="TWT49899.1"/>
    <property type="molecule type" value="Genomic_DNA"/>
</dbReference>